<comment type="subcellular location">
    <subcellularLocation>
        <location evidence="1">Cell membrane</location>
        <topology evidence="1">Lipid-anchor</topology>
    </subcellularLocation>
</comment>
<dbReference type="InterPro" id="IPR027417">
    <property type="entry name" value="P-loop_NTPase"/>
</dbReference>
<dbReference type="AlphaFoldDB" id="A0A667WXA3"/>
<dbReference type="SUPFAM" id="SSF52540">
    <property type="entry name" value="P-loop containing nucleoside triphosphate hydrolases"/>
    <property type="match status" value="1"/>
</dbReference>
<evidence type="ECO:0000256" key="5">
    <source>
        <dbReference type="ARBA" id="ARBA00023134"/>
    </source>
</evidence>
<dbReference type="PRINTS" id="PR00449">
    <property type="entry name" value="RASTRNSFRMNG"/>
</dbReference>
<keyword evidence="7" id="KW-0449">Lipoprotein</keyword>
<dbReference type="GO" id="GO:0003924">
    <property type="term" value="F:GTPase activity"/>
    <property type="evidence" value="ECO:0007669"/>
    <property type="project" value="InterPro"/>
</dbReference>
<organism evidence="9 10">
    <name type="scientific">Myripristis murdjan</name>
    <name type="common">pinecone soldierfish</name>
    <dbReference type="NCBI Taxonomy" id="586833"/>
    <lineage>
        <taxon>Eukaryota</taxon>
        <taxon>Metazoa</taxon>
        <taxon>Chordata</taxon>
        <taxon>Craniata</taxon>
        <taxon>Vertebrata</taxon>
        <taxon>Euteleostomi</taxon>
        <taxon>Actinopterygii</taxon>
        <taxon>Neopterygii</taxon>
        <taxon>Teleostei</taxon>
        <taxon>Neoteleostei</taxon>
        <taxon>Acanthomorphata</taxon>
        <taxon>Holocentriformes</taxon>
        <taxon>Holocentridae</taxon>
        <taxon>Myripristis</taxon>
    </lineage>
</organism>
<reference evidence="9" key="2">
    <citation type="submission" date="2025-08" db="UniProtKB">
        <authorList>
            <consortium name="Ensembl"/>
        </authorList>
    </citation>
    <scope>IDENTIFICATION</scope>
</reference>
<dbReference type="InParanoid" id="A0A667WXA3"/>
<reference evidence="9" key="1">
    <citation type="submission" date="2019-06" db="EMBL/GenBank/DDBJ databases">
        <authorList>
            <consortium name="Wellcome Sanger Institute Data Sharing"/>
        </authorList>
    </citation>
    <scope>NUCLEOTIDE SEQUENCE [LARGE SCALE GENOMIC DNA]</scope>
</reference>
<dbReference type="Pfam" id="PF00071">
    <property type="entry name" value="Ras"/>
    <property type="match status" value="1"/>
</dbReference>
<accession>A0A667WXA3</accession>
<keyword evidence="3" id="KW-0488">Methylation</keyword>
<sequence>MSPSVRPTTTVRLVFLGAAGVGKSALICRFLHDRFEHKYTRTVEELHALEFDTIGDAGIRLEVLDTSGNEAIKPSSCVDADSHSSFSLNKRAIESFYLFSF</sequence>
<keyword evidence="5" id="KW-0342">GTP-binding</keyword>
<dbReference type="Ensembl" id="ENSMMDT00005001541.1">
    <property type="protein sequence ID" value="ENSMMDP00005001511.1"/>
    <property type="gene ID" value="ENSMMDG00005000855.1"/>
</dbReference>
<evidence type="ECO:0000313" key="9">
    <source>
        <dbReference type="Ensembl" id="ENSMMDP00005001511.1"/>
    </source>
</evidence>
<name>A0A667WXA3_9TELE</name>
<evidence type="ECO:0000256" key="2">
    <source>
        <dbReference type="ARBA" id="ARBA00022475"/>
    </source>
</evidence>
<evidence type="ECO:0000313" key="10">
    <source>
        <dbReference type="Proteomes" id="UP000472263"/>
    </source>
</evidence>
<dbReference type="PANTHER" id="PTHR46149">
    <property type="entry name" value="MIP08469P"/>
    <property type="match status" value="1"/>
</dbReference>
<keyword evidence="6 8" id="KW-0472">Membrane</keyword>
<evidence type="ECO:0000256" key="3">
    <source>
        <dbReference type="ARBA" id="ARBA00022481"/>
    </source>
</evidence>
<dbReference type="InterPro" id="IPR001806">
    <property type="entry name" value="Small_GTPase"/>
</dbReference>
<protein>
    <submittedName>
        <fullName evidence="9">Uncharacterized protein</fullName>
    </submittedName>
</protein>
<dbReference type="PANTHER" id="PTHR46149:SF7">
    <property type="entry name" value="GTP-BINDING PROTEIN DI-RAS2"/>
    <property type="match status" value="1"/>
</dbReference>
<evidence type="ECO:0000256" key="1">
    <source>
        <dbReference type="ARBA" id="ARBA00004193"/>
    </source>
</evidence>
<dbReference type="Proteomes" id="UP000472263">
    <property type="component" value="Chromosome 1"/>
</dbReference>
<dbReference type="Gene3D" id="3.40.50.300">
    <property type="entry name" value="P-loop containing nucleotide triphosphate hydrolases"/>
    <property type="match status" value="1"/>
</dbReference>
<feature type="transmembrane region" description="Helical" evidence="8">
    <location>
        <begin position="12"/>
        <end position="31"/>
    </location>
</feature>
<keyword evidence="8" id="KW-1133">Transmembrane helix</keyword>
<dbReference type="InterPro" id="IPR052236">
    <property type="entry name" value="Small_GTPase_RasD"/>
</dbReference>
<dbReference type="GO" id="GO:0005525">
    <property type="term" value="F:GTP binding"/>
    <property type="evidence" value="ECO:0007669"/>
    <property type="project" value="UniProtKB-KW"/>
</dbReference>
<evidence type="ECO:0000256" key="6">
    <source>
        <dbReference type="ARBA" id="ARBA00023136"/>
    </source>
</evidence>
<keyword evidence="4" id="KW-0547">Nucleotide-binding</keyword>
<reference evidence="9" key="3">
    <citation type="submission" date="2025-09" db="UniProtKB">
        <authorList>
            <consortium name="Ensembl"/>
        </authorList>
    </citation>
    <scope>IDENTIFICATION</scope>
</reference>
<keyword evidence="2" id="KW-1003">Cell membrane</keyword>
<keyword evidence="8" id="KW-0812">Transmembrane</keyword>
<dbReference type="GeneTree" id="ENSGT00970000196908"/>
<evidence type="ECO:0000256" key="4">
    <source>
        <dbReference type="ARBA" id="ARBA00022741"/>
    </source>
</evidence>
<evidence type="ECO:0000256" key="7">
    <source>
        <dbReference type="ARBA" id="ARBA00023288"/>
    </source>
</evidence>
<keyword evidence="10" id="KW-1185">Reference proteome</keyword>
<proteinExistence type="predicted"/>
<evidence type="ECO:0000256" key="8">
    <source>
        <dbReference type="SAM" id="Phobius"/>
    </source>
</evidence>
<dbReference type="GO" id="GO:0005886">
    <property type="term" value="C:plasma membrane"/>
    <property type="evidence" value="ECO:0007669"/>
    <property type="project" value="UniProtKB-SubCell"/>
</dbReference>